<dbReference type="GO" id="GO:0015123">
    <property type="term" value="F:acetate transmembrane transporter activity"/>
    <property type="evidence" value="ECO:0007669"/>
    <property type="project" value="TreeGrafter"/>
</dbReference>
<evidence type="ECO:0000313" key="9">
    <source>
        <dbReference type="EMBL" id="KAE9969696.1"/>
    </source>
</evidence>
<protein>
    <recommendedName>
        <fullName evidence="12">GPR1/FUN34/YaaH-class plasma membrane protein</fullName>
    </recommendedName>
</protein>
<sequence length="255" mass="27494">MSDTTRQYHDDKMTQDDRGLDNLALQRTNTFLSLSPEQFEKLYLSPQNKVKGELRQSFANPTPVAVMGFCVALLPLSVQFMGWRGAGGQFTATVGANVFFGGMLLILAGIGEFLLGNTFPSVVFFGYGAHFLTFSATFIPWFAAVSSFNVTGAATGTQTLSPAFLAGFGFYALSMTMLSFIFLICSLRTNIAFVLVFIGATMGFGFATGTFWMLAVGNASFGGLLLKATGGSFFACVMCGWYLLFAIMMSAVDKN</sequence>
<feature type="transmembrane region" description="Helical" evidence="6">
    <location>
        <begin position="191"/>
        <end position="212"/>
    </location>
</feature>
<dbReference type="Proteomes" id="UP000490939">
    <property type="component" value="Unassembled WGS sequence"/>
</dbReference>
<feature type="transmembrane region" description="Helical" evidence="6">
    <location>
        <begin position="122"/>
        <end position="143"/>
    </location>
</feature>
<keyword evidence="5 6" id="KW-0472">Membrane</keyword>
<evidence type="ECO:0000313" key="7">
    <source>
        <dbReference type="EMBL" id="KAE9964938.1"/>
    </source>
</evidence>
<comment type="similarity">
    <text evidence="2">Belongs to the acetate uptake transporter (AceTr) (TC 2.A.96) family.</text>
</comment>
<keyword evidence="3 6" id="KW-0812">Transmembrane</keyword>
<feature type="transmembrane region" description="Helical" evidence="6">
    <location>
        <begin position="64"/>
        <end position="82"/>
    </location>
</feature>
<keyword evidence="11" id="KW-1185">Reference proteome</keyword>
<evidence type="ECO:0000256" key="6">
    <source>
        <dbReference type="SAM" id="Phobius"/>
    </source>
</evidence>
<dbReference type="EMBL" id="WNWS01000358">
    <property type="protein sequence ID" value="KAE9969696.1"/>
    <property type="molecule type" value="Genomic_DNA"/>
</dbReference>
<dbReference type="PANTHER" id="PTHR31123">
    <property type="entry name" value="ACCUMULATION OF DYADS PROTEIN 2-RELATED"/>
    <property type="match status" value="1"/>
</dbReference>
<feature type="transmembrane region" description="Helical" evidence="6">
    <location>
        <begin position="232"/>
        <end position="252"/>
    </location>
</feature>
<accession>A0A8H3YQM7</accession>
<name>A0A8H3YQM7_VENIN</name>
<evidence type="ECO:0000256" key="2">
    <source>
        <dbReference type="ARBA" id="ARBA00005587"/>
    </source>
</evidence>
<comment type="subcellular location">
    <subcellularLocation>
        <location evidence="1">Membrane</location>
        <topology evidence="1">Multi-pass membrane protein</topology>
    </subcellularLocation>
</comment>
<dbReference type="AlphaFoldDB" id="A0A8H3YQM7"/>
<dbReference type="PANTHER" id="PTHR31123:SF4">
    <property type="entry name" value="PROTEIN ALCS"/>
    <property type="match status" value="1"/>
</dbReference>
<evidence type="ECO:0000256" key="3">
    <source>
        <dbReference type="ARBA" id="ARBA00022692"/>
    </source>
</evidence>
<keyword evidence="4 6" id="KW-1133">Transmembrane helix</keyword>
<evidence type="ECO:0000313" key="8">
    <source>
        <dbReference type="EMBL" id="KAE9966627.1"/>
    </source>
</evidence>
<evidence type="ECO:0000313" key="11">
    <source>
        <dbReference type="Proteomes" id="UP000490939"/>
    </source>
</evidence>
<evidence type="ECO:0000256" key="5">
    <source>
        <dbReference type="ARBA" id="ARBA00023136"/>
    </source>
</evidence>
<dbReference type="InterPro" id="IPR000791">
    <property type="entry name" value="Gpr1/Fun34/SatP-like"/>
</dbReference>
<comment type="caution">
    <text evidence="8">The sequence shown here is derived from an EMBL/GenBank/DDBJ whole genome shotgun (WGS) entry which is preliminary data.</text>
</comment>
<dbReference type="GO" id="GO:0005886">
    <property type="term" value="C:plasma membrane"/>
    <property type="evidence" value="ECO:0007669"/>
    <property type="project" value="TreeGrafter"/>
</dbReference>
<evidence type="ECO:0000313" key="10">
    <source>
        <dbReference type="Proteomes" id="UP000447873"/>
    </source>
</evidence>
<dbReference type="InterPro" id="IPR051633">
    <property type="entry name" value="AceTr"/>
</dbReference>
<dbReference type="Proteomes" id="UP000447873">
    <property type="component" value="Unassembled WGS sequence"/>
</dbReference>
<dbReference type="EMBL" id="WNWQ01000652">
    <property type="protein sequence ID" value="KAE9964938.1"/>
    <property type="molecule type" value="Genomic_DNA"/>
</dbReference>
<organism evidence="8 11">
    <name type="scientific">Venturia inaequalis</name>
    <name type="common">Apple scab fungus</name>
    <dbReference type="NCBI Taxonomy" id="5025"/>
    <lineage>
        <taxon>Eukaryota</taxon>
        <taxon>Fungi</taxon>
        <taxon>Dikarya</taxon>
        <taxon>Ascomycota</taxon>
        <taxon>Pezizomycotina</taxon>
        <taxon>Dothideomycetes</taxon>
        <taxon>Pleosporomycetidae</taxon>
        <taxon>Venturiales</taxon>
        <taxon>Venturiaceae</taxon>
        <taxon>Venturia</taxon>
    </lineage>
</organism>
<feature type="transmembrane region" description="Helical" evidence="6">
    <location>
        <begin position="94"/>
        <end position="115"/>
    </location>
</feature>
<evidence type="ECO:0000256" key="1">
    <source>
        <dbReference type="ARBA" id="ARBA00004141"/>
    </source>
</evidence>
<proteinExistence type="inferred from homology"/>
<dbReference type="Pfam" id="PF01184">
    <property type="entry name" value="Gpr1_Fun34_YaaH"/>
    <property type="match status" value="1"/>
</dbReference>
<feature type="transmembrane region" description="Helical" evidence="6">
    <location>
        <begin position="163"/>
        <end position="184"/>
    </location>
</feature>
<evidence type="ECO:0008006" key="12">
    <source>
        <dbReference type="Google" id="ProtNLM"/>
    </source>
</evidence>
<reference evidence="8 11" key="1">
    <citation type="submission" date="2019-07" db="EMBL/GenBank/DDBJ databases">
        <title>Venturia inaequalis Genome Resource.</title>
        <authorList>
            <person name="Lichtner F.J."/>
        </authorList>
    </citation>
    <scope>NUCLEOTIDE SEQUENCE [LARGE SCALE GENOMIC DNA]</scope>
    <source>
        <strain evidence="9 10">120213</strain>
        <strain evidence="7">Bline_iso_100314</strain>
        <strain evidence="8 11">DMI_063113</strain>
    </source>
</reference>
<gene>
    <name evidence="7" type="ORF">BLS_007977</name>
    <name evidence="8" type="ORF">EG327_011774</name>
    <name evidence="9" type="ORF">EG328_006711</name>
</gene>
<evidence type="ECO:0000256" key="4">
    <source>
        <dbReference type="ARBA" id="ARBA00022989"/>
    </source>
</evidence>
<dbReference type="EMBL" id="WNWR01000972">
    <property type="protein sequence ID" value="KAE9966627.1"/>
    <property type="molecule type" value="Genomic_DNA"/>
</dbReference>
<dbReference type="Proteomes" id="UP000433883">
    <property type="component" value="Unassembled WGS sequence"/>
</dbReference>